<evidence type="ECO:0000256" key="3">
    <source>
        <dbReference type="ARBA" id="ARBA00022574"/>
    </source>
</evidence>
<dbReference type="GO" id="GO:0003677">
    <property type="term" value="F:DNA binding"/>
    <property type="evidence" value="ECO:0007669"/>
    <property type="project" value="UniProtKB-UniRule"/>
</dbReference>
<dbReference type="SMART" id="SM00320">
    <property type="entry name" value="WD40"/>
    <property type="match status" value="5"/>
</dbReference>
<accession>A0A166GV63</accession>
<keyword evidence="6 8" id="KW-0238">DNA-binding</keyword>
<feature type="region of interest" description="Disordered" evidence="9">
    <location>
        <begin position="31"/>
        <end position="104"/>
    </location>
</feature>
<dbReference type="GO" id="GO:0005634">
    <property type="term" value="C:nucleus"/>
    <property type="evidence" value="ECO:0007669"/>
    <property type="project" value="TreeGrafter"/>
</dbReference>
<dbReference type="PANTHER" id="PTHR14773">
    <property type="entry name" value="WD REPEAT-CONTAINING PROTEIN 76"/>
    <property type="match status" value="1"/>
</dbReference>
<evidence type="ECO:0000256" key="2">
    <source>
        <dbReference type="ARBA" id="ARBA00021132"/>
    </source>
</evidence>
<evidence type="ECO:0000313" key="11">
    <source>
        <dbReference type="Proteomes" id="UP000076798"/>
    </source>
</evidence>
<sequence>MPPSKAERERQKNIERNAEWLRQLDLKGAADALIPTVEPPKTKTKPVASARDKKRRATELAEAPRRKSARLTREVIDPNESPSKKKKREAELEKKRQHEEEERLEAERLAALAKLPRHDDLSLETLAERDEKPEDLSALRYTFKAMVSKPYPRPPGKEDLVLLWQDDHKSDAAELEVEKAVRDLKVVSRAKVTGDRIYSAVYHGDKTKDLIFFGDKSGQVGIWDARAAKDEEYDDDGDIIVRDEAEGGKIWRLQLHWPSTSRSSISSCKLDPLDSHSIYTTSYDGTVRKMSFESGISQEIFAFEDGALPSSADLTPSGNEMWISDSEGVVTHLDLREPASKTRRYGLTAGHKIGSVSINPIHTHSVLCASNDRSLRLWDARMLTDVAGKPKSSRGSPSKVGSALNPAIVTWDALTKSNTSKGSNGPFVAEFLHKKSVSSAYWNPHGNHILSTSYDDLLRVWNVDTEVLTSQESMKSFKPTLFLNHNCQTGRWLSIFKAQWSPNPNAFPHFTVGNMDHSLDIISAEGKSLAKLRDPTKITAVQAVTCSSPSVVARAASGNASGRCVLWAPEN</sequence>
<keyword evidence="5 8" id="KW-0227">DNA damage</keyword>
<dbReference type="InterPro" id="IPR001680">
    <property type="entry name" value="WD40_rpt"/>
</dbReference>
<name>A0A166GV63_9AGAM</name>
<comment type="similarity">
    <text evidence="1 8">Belongs to the WD repeat DDB2/WDR76 family.</text>
</comment>
<dbReference type="GO" id="GO:2000001">
    <property type="term" value="P:regulation of DNA damage checkpoint"/>
    <property type="evidence" value="ECO:0007669"/>
    <property type="project" value="TreeGrafter"/>
</dbReference>
<dbReference type="InterPro" id="IPR050853">
    <property type="entry name" value="WD_repeat_DNA-damage-binding"/>
</dbReference>
<proteinExistence type="inferred from homology"/>
<protein>
    <recommendedName>
        <fullName evidence="2 8">DNA damage-binding protein CMR1</fullName>
    </recommendedName>
</protein>
<dbReference type="PROSITE" id="PS50294">
    <property type="entry name" value="WD_REPEATS_REGION"/>
    <property type="match status" value="1"/>
</dbReference>
<dbReference type="OrthoDB" id="9890280at2759"/>
<feature type="compositionally biased region" description="Basic and acidic residues" evidence="9">
    <location>
        <begin position="57"/>
        <end position="76"/>
    </location>
</feature>
<feature type="repeat" description="WD" evidence="7">
    <location>
        <begin position="433"/>
        <end position="471"/>
    </location>
</feature>
<dbReference type="InterPro" id="IPR019775">
    <property type="entry name" value="WD40_repeat_CS"/>
</dbReference>
<evidence type="ECO:0000256" key="7">
    <source>
        <dbReference type="PROSITE-ProRule" id="PRU00221"/>
    </source>
</evidence>
<dbReference type="EMBL" id="KV428016">
    <property type="protein sequence ID" value="KZT42046.1"/>
    <property type="molecule type" value="Genomic_DNA"/>
</dbReference>
<evidence type="ECO:0000313" key="10">
    <source>
        <dbReference type="EMBL" id="KZT42046.1"/>
    </source>
</evidence>
<evidence type="ECO:0000256" key="5">
    <source>
        <dbReference type="ARBA" id="ARBA00022763"/>
    </source>
</evidence>
<dbReference type="Proteomes" id="UP000076798">
    <property type="component" value="Unassembled WGS sequence"/>
</dbReference>
<keyword evidence="3 7" id="KW-0853">WD repeat</keyword>
<keyword evidence="4" id="KW-0677">Repeat</keyword>
<dbReference type="PANTHER" id="PTHR14773:SF0">
    <property type="entry name" value="WD REPEAT-CONTAINING PROTEIN 76"/>
    <property type="match status" value="1"/>
</dbReference>
<dbReference type="PROSITE" id="PS00678">
    <property type="entry name" value="WD_REPEATS_1"/>
    <property type="match status" value="1"/>
</dbReference>
<organism evidence="10 11">
    <name type="scientific">Sistotremastrum suecicum HHB10207 ss-3</name>
    <dbReference type="NCBI Taxonomy" id="1314776"/>
    <lineage>
        <taxon>Eukaryota</taxon>
        <taxon>Fungi</taxon>
        <taxon>Dikarya</taxon>
        <taxon>Basidiomycota</taxon>
        <taxon>Agaricomycotina</taxon>
        <taxon>Agaricomycetes</taxon>
        <taxon>Sistotremastrales</taxon>
        <taxon>Sistotremastraceae</taxon>
        <taxon>Sistotremastrum</taxon>
    </lineage>
</organism>
<dbReference type="Gene3D" id="2.130.10.10">
    <property type="entry name" value="YVTN repeat-like/Quinoprotein amine dehydrogenase"/>
    <property type="match status" value="1"/>
</dbReference>
<dbReference type="PROSITE" id="PS50082">
    <property type="entry name" value="WD_REPEATS_2"/>
    <property type="match status" value="1"/>
</dbReference>
<dbReference type="STRING" id="1314776.A0A166GV63"/>
<keyword evidence="11" id="KW-1185">Reference proteome</keyword>
<evidence type="ECO:0000256" key="1">
    <source>
        <dbReference type="ARBA" id="ARBA00005434"/>
    </source>
</evidence>
<evidence type="ECO:0000256" key="6">
    <source>
        <dbReference type="ARBA" id="ARBA00023125"/>
    </source>
</evidence>
<feature type="compositionally biased region" description="Basic and acidic residues" evidence="9">
    <location>
        <begin position="88"/>
        <end position="104"/>
    </location>
</feature>
<dbReference type="InterPro" id="IPR015943">
    <property type="entry name" value="WD40/YVTN_repeat-like_dom_sf"/>
</dbReference>
<dbReference type="GO" id="GO:0006974">
    <property type="term" value="P:DNA damage response"/>
    <property type="evidence" value="ECO:0007669"/>
    <property type="project" value="UniProtKB-KW"/>
</dbReference>
<evidence type="ECO:0000256" key="9">
    <source>
        <dbReference type="SAM" id="MobiDB-lite"/>
    </source>
</evidence>
<dbReference type="AlphaFoldDB" id="A0A166GV63"/>
<reference evidence="10 11" key="1">
    <citation type="journal article" date="2016" name="Mol. Biol. Evol.">
        <title>Comparative Genomics of Early-Diverging Mushroom-Forming Fungi Provides Insights into the Origins of Lignocellulose Decay Capabilities.</title>
        <authorList>
            <person name="Nagy L.G."/>
            <person name="Riley R."/>
            <person name="Tritt A."/>
            <person name="Adam C."/>
            <person name="Daum C."/>
            <person name="Floudas D."/>
            <person name="Sun H."/>
            <person name="Yadav J.S."/>
            <person name="Pangilinan J."/>
            <person name="Larsson K.H."/>
            <person name="Matsuura K."/>
            <person name="Barry K."/>
            <person name="Labutti K."/>
            <person name="Kuo R."/>
            <person name="Ohm R.A."/>
            <person name="Bhattacharya S.S."/>
            <person name="Shirouzu T."/>
            <person name="Yoshinaga Y."/>
            <person name="Martin F.M."/>
            <person name="Grigoriev I.V."/>
            <person name="Hibbett D.S."/>
        </authorList>
    </citation>
    <scope>NUCLEOTIDE SEQUENCE [LARGE SCALE GENOMIC DNA]</scope>
    <source>
        <strain evidence="10 11">HHB10207 ss-3</strain>
    </source>
</reference>
<comment type="function">
    <text evidence="8">DNA-binding protein that binds to both single- and double-stranded DNA. Binds preferentially to UV-damaged DNA. May be involved in DNA-metabolic processes.</text>
</comment>
<evidence type="ECO:0000256" key="4">
    <source>
        <dbReference type="ARBA" id="ARBA00022737"/>
    </source>
</evidence>
<gene>
    <name evidence="10" type="ORF">SISSUDRAFT_1041970</name>
</gene>
<dbReference type="SUPFAM" id="SSF50978">
    <property type="entry name" value="WD40 repeat-like"/>
    <property type="match status" value="1"/>
</dbReference>
<dbReference type="InterPro" id="IPR036322">
    <property type="entry name" value="WD40_repeat_dom_sf"/>
</dbReference>
<evidence type="ECO:0000256" key="8">
    <source>
        <dbReference type="RuleBase" id="RU365004"/>
    </source>
</evidence>
<dbReference type="Pfam" id="PF00400">
    <property type="entry name" value="WD40"/>
    <property type="match status" value="2"/>
</dbReference>